<proteinExistence type="predicted"/>
<evidence type="ECO:0000313" key="2">
    <source>
        <dbReference type="Proteomes" id="UP001282284"/>
    </source>
</evidence>
<comment type="caution">
    <text evidence="1">The sequence shown here is derived from an EMBL/GenBank/DDBJ whole genome shotgun (WGS) entry which is preliminary data.</text>
</comment>
<sequence>MKQNFIVRTYICEPGDMQDDMNSLAKQGYRPKEIKLDKYQNYVDAVIVYELEGDSNA</sequence>
<name>A0ABU4GA69_9BACL</name>
<accession>A0ABU4GA69</accession>
<dbReference type="Proteomes" id="UP001282284">
    <property type="component" value="Unassembled WGS sequence"/>
</dbReference>
<organism evidence="1 2">
    <name type="scientific">Sporosarcina saromensis</name>
    <dbReference type="NCBI Taxonomy" id="359365"/>
    <lineage>
        <taxon>Bacteria</taxon>
        <taxon>Bacillati</taxon>
        <taxon>Bacillota</taxon>
        <taxon>Bacilli</taxon>
        <taxon>Bacillales</taxon>
        <taxon>Caryophanaceae</taxon>
        <taxon>Sporosarcina</taxon>
    </lineage>
</organism>
<evidence type="ECO:0008006" key="3">
    <source>
        <dbReference type="Google" id="ProtNLM"/>
    </source>
</evidence>
<protein>
    <recommendedName>
        <fullName evidence="3">DUF4177 domain-containing protein</fullName>
    </recommendedName>
</protein>
<dbReference type="RefSeq" id="WP_317944377.1">
    <property type="nucleotide sequence ID" value="NZ_JAUBDI010000010.1"/>
</dbReference>
<reference evidence="1 2" key="1">
    <citation type="submission" date="2023-06" db="EMBL/GenBank/DDBJ databases">
        <title>Sporosarcina sp. nov., isolated from Korean traditional fermented seafood 'Jeotgal'.</title>
        <authorList>
            <person name="Yang A.I."/>
            <person name="Shin N.-R."/>
        </authorList>
    </citation>
    <scope>NUCLEOTIDE SEQUENCE [LARGE SCALE GENOMIC DNA]</scope>
    <source>
        <strain evidence="1 2">KCTC13119</strain>
    </source>
</reference>
<gene>
    <name evidence="1" type="ORF">QT711_11440</name>
</gene>
<keyword evidence="2" id="KW-1185">Reference proteome</keyword>
<dbReference type="EMBL" id="JAUBDI010000010">
    <property type="protein sequence ID" value="MDW0113801.1"/>
    <property type="molecule type" value="Genomic_DNA"/>
</dbReference>
<evidence type="ECO:0000313" key="1">
    <source>
        <dbReference type="EMBL" id="MDW0113801.1"/>
    </source>
</evidence>